<dbReference type="AlphaFoldDB" id="A0A1V9ZWJ8"/>
<evidence type="ECO:0000259" key="7">
    <source>
        <dbReference type="PROSITE" id="PS50237"/>
    </source>
</evidence>
<keyword evidence="8" id="KW-0436">Ligase</keyword>
<dbReference type="EC" id="2.3.2.26" evidence="3"/>
<dbReference type="STRING" id="74557.A0A1V9ZWJ8"/>
<evidence type="ECO:0000256" key="2">
    <source>
        <dbReference type="ARBA" id="ARBA00004906"/>
    </source>
</evidence>
<dbReference type="PANTHER" id="PTHR11254:SF440">
    <property type="entry name" value="E3 UBIQUITIN-PROTEIN LIGASE NEDD-4"/>
    <property type="match status" value="1"/>
</dbReference>
<organism evidence="8 9">
    <name type="scientific">Thraustotheca clavata</name>
    <dbReference type="NCBI Taxonomy" id="74557"/>
    <lineage>
        <taxon>Eukaryota</taxon>
        <taxon>Sar</taxon>
        <taxon>Stramenopiles</taxon>
        <taxon>Oomycota</taxon>
        <taxon>Saprolegniomycetes</taxon>
        <taxon>Saprolegniales</taxon>
        <taxon>Achlyaceae</taxon>
        <taxon>Thraustotheca</taxon>
    </lineage>
</organism>
<evidence type="ECO:0000256" key="4">
    <source>
        <dbReference type="ARBA" id="ARBA00022679"/>
    </source>
</evidence>
<dbReference type="SUPFAM" id="SSF56204">
    <property type="entry name" value="Hect, E3 ligase catalytic domain"/>
    <property type="match status" value="1"/>
</dbReference>
<protein>
    <recommendedName>
        <fullName evidence="3">HECT-type E3 ubiquitin transferase</fullName>
        <ecNumber evidence="3">2.3.2.26</ecNumber>
    </recommendedName>
</protein>
<dbReference type="FunFam" id="3.30.2410.10:FF:000009">
    <property type="entry name" value="Probable E3 ubiquitin-protein ligase HECTD2"/>
    <property type="match status" value="1"/>
</dbReference>
<accession>A0A1V9ZWJ8</accession>
<dbReference type="InterPro" id="IPR035983">
    <property type="entry name" value="Hect_E3_ubiquitin_ligase"/>
</dbReference>
<dbReference type="InterPro" id="IPR050409">
    <property type="entry name" value="E3_ubiq-protein_ligase"/>
</dbReference>
<evidence type="ECO:0000313" key="8">
    <source>
        <dbReference type="EMBL" id="OQS02349.1"/>
    </source>
</evidence>
<dbReference type="EMBL" id="JNBS01001145">
    <property type="protein sequence ID" value="OQS02349.1"/>
    <property type="molecule type" value="Genomic_DNA"/>
</dbReference>
<dbReference type="Pfam" id="PF00632">
    <property type="entry name" value="HECT"/>
    <property type="match status" value="1"/>
</dbReference>
<feature type="non-terminal residue" evidence="8">
    <location>
        <position position="1"/>
    </location>
</feature>
<keyword evidence="5 6" id="KW-0833">Ubl conjugation pathway</keyword>
<evidence type="ECO:0000256" key="5">
    <source>
        <dbReference type="ARBA" id="ARBA00022786"/>
    </source>
</evidence>
<dbReference type="Gene3D" id="3.30.2410.10">
    <property type="entry name" value="Hect, E3 ligase catalytic domain"/>
    <property type="match status" value="1"/>
</dbReference>
<dbReference type="SMART" id="SM00119">
    <property type="entry name" value="HECTc"/>
    <property type="match status" value="1"/>
</dbReference>
<feature type="active site" description="Glycyl thioester intermediate" evidence="6">
    <location>
        <position position="179"/>
    </location>
</feature>
<dbReference type="Gene3D" id="3.30.2160.10">
    <property type="entry name" value="Hect, E3 ligase catalytic domain"/>
    <property type="match status" value="1"/>
</dbReference>
<gene>
    <name evidence="8" type="ORF">THRCLA_05264</name>
</gene>
<dbReference type="GO" id="GO:0006511">
    <property type="term" value="P:ubiquitin-dependent protein catabolic process"/>
    <property type="evidence" value="ECO:0007669"/>
    <property type="project" value="TreeGrafter"/>
</dbReference>
<evidence type="ECO:0000256" key="1">
    <source>
        <dbReference type="ARBA" id="ARBA00000885"/>
    </source>
</evidence>
<dbReference type="OrthoDB" id="8068875at2759"/>
<dbReference type="GO" id="GO:0016874">
    <property type="term" value="F:ligase activity"/>
    <property type="evidence" value="ECO:0007669"/>
    <property type="project" value="UniProtKB-KW"/>
</dbReference>
<comment type="caution">
    <text evidence="8">The sequence shown here is derived from an EMBL/GenBank/DDBJ whole genome shotgun (WGS) entry which is preliminary data.</text>
</comment>
<feature type="domain" description="HECT" evidence="7">
    <location>
        <begin position="18"/>
        <end position="212"/>
    </location>
</feature>
<dbReference type="GO" id="GO:0005737">
    <property type="term" value="C:cytoplasm"/>
    <property type="evidence" value="ECO:0007669"/>
    <property type="project" value="TreeGrafter"/>
</dbReference>
<reference evidence="8 9" key="1">
    <citation type="journal article" date="2014" name="Genome Biol. Evol.">
        <title>The secreted proteins of Achlya hypogyna and Thraustotheca clavata identify the ancestral oomycete secretome and reveal gene acquisitions by horizontal gene transfer.</title>
        <authorList>
            <person name="Misner I."/>
            <person name="Blouin N."/>
            <person name="Leonard G."/>
            <person name="Richards T.A."/>
            <person name="Lane C.E."/>
        </authorList>
    </citation>
    <scope>NUCLEOTIDE SEQUENCE [LARGE SCALE GENOMIC DNA]</scope>
    <source>
        <strain evidence="8 9">ATCC 34112</strain>
    </source>
</reference>
<sequence>GVECLDLYFAATEPDAKGEDVRTVDLKPNGRDILVTDENKDEYLKLYLRYVMLDRCGPQLQQLLVGLFDIIPYEMLMVFDYQELELVLCGIPEIDVNDWEANTQYSIEIATSPVREWFWQIVREFSSEDRARLLQFATGSARVPLQGFKALISYDGQTCPFSLQSIPFSDTAYPRAHTCFNRIDLPLYKSKDQLAQILSLVINLEVTGFTEE</sequence>
<keyword evidence="9" id="KW-1185">Reference proteome</keyword>
<evidence type="ECO:0000256" key="3">
    <source>
        <dbReference type="ARBA" id="ARBA00012485"/>
    </source>
</evidence>
<comment type="catalytic activity">
    <reaction evidence="1">
        <text>S-ubiquitinyl-[E2 ubiquitin-conjugating enzyme]-L-cysteine + [acceptor protein]-L-lysine = [E2 ubiquitin-conjugating enzyme]-L-cysteine + N(6)-ubiquitinyl-[acceptor protein]-L-lysine.</text>
        <dbReference type="EC" id="2.3.2.26"/>
    </reaction>
</comment>
<dbReference type="InterPro" id="IPR000569">
    <property type="entry name" value="HECT_dom"/>
</dbReference>
<dbReference type="GO" id="GO:0016567">
    <property type="term" value="P:protein ubiquitination"/>
    <property type="evidence" value="ECO:0007669"/>
    <property type="project" value="TreeGrafter"/>
</dbReference>
<dbReference type="GO" id="GO:0061630">
    <property type="term" value="F:ubiquitin protein ligase activity"/>
    <property type="evidence" value="ECO:0007669"/>
    <property type="project" value="UniProtKB-EC"/>
</dbReference>
<evidence type="ECO:0000256" key="6">
    <source>
        <dbReference type="PROSITE-ProRule" id="PRU00104"/>
    </source>
</evidence>
<dbReference type="Proteomes" id="UP000243217">
    <property type="component" value="Unassembled WGS sequence"/>
</dbReference>
<dbReference type="PROSITE" id="PS50237">
    <property type="entry name" value="HECT"/>
    <property type="match status" value="1"/>
</dbReference>
<name>A0A1V9ZWJ8_9STRA</name>
<evidence type="ECO:0000313" key="9">
    <source>
        <dbReference type="Proteomes" id="UP000243217"/>
    </source>
</evidence>
<proteinExistence type="predicted"/>
<comment type="pathway">
    <text evidence="2">Protein modification; protein ubiquitination.</text>
</comment>
<keyword evidence="4" id="KW-0808">Transferase</keyword>
<dbReference type="PANTHER" id="PTHR11254">
    <property type="entry name" value="HECT DOMAIN UBIQUITIN-PROTEIN LIGASE"/>
    <property type="match status" value="1"/>
</dbReference>